<dbReference type="RefSeq" id="WP_116069446.1">
    <property type="nucleotide sequence ID" value="NZ_BONB01000025.1"/>
</dbReference>
<reference evidence="2 3" key="1">
    <citation type="submission" date="2018-08" db="EMBL/GenBank/DDBJ databases">
        <title>Sequencing the genomes of 1000 actinobacteria strains.</title>
        <authorList>
            <person name="Klenk H.-P."/>
        </authorList>
    </citation>
    <scope>NUCLEOTIDE SEQUENCE [LARGE SCALE GENOMIC DNA]</scope>
    <source>
        <strain evidence="2 3">DSM 44099</strain>
    </source>
</reference>
<dbReference type="EMBL" id="QUMQ01000001">
    <property type="protein sequence ID" value="REF98106.1"/>
    <property type="molecule type" value="Genomic_DNA"/>
</dbReference>
<dbReference type="Gene3D" id="1.10.3680.10">
    <property type="entry name" value="TerB-like"/>
    <property type="match status" value="1"/>
</dbReference>
<dbReference type="SUPFAM" id="SSF158682">
    <property type="entry name" value="TerB-like"/>
    <property type="match status" value="1"/>
</dbReference>
<proteinExistence type="predicted"/>
<feature type="domain" description="Zinc-ribbon 15" evidence="1">
    <location>
        <begin position="21"/>
        <end position="67"/>
    </location>
</feature>
<dbReference type="InterPro" id="IPR031493">
    <property type="entry name" value="Zinc_ribbon_15"/>
</dbReference>
<accession>A0A3D9ZL30</accession>
<evidence type="ECO:0000313" key="3">
    <source>
        <dbReference type="Proteomes" id="UP000256913"/>
    </source>
</evidence>
<dbReference type="CDD" id="cd07177">
    <property type="entry name" value="terB_like"/>
    <property type="match status" value="1"/>
</dbReference>
<dbReference type="Pfam" id="PF17032">
    <property type="entry name" value="Zn_ribbon_15"/>
    <property type="match status" value="1"/>
</dbReference>
<keyword evidence="3" id="KW-1185">Reference proteome</keyword>
<evidence type="ECO:0000313" key="2">
    <source>
        <dbReference type="EMBL" id="REF98106.1"/>
    </source>
</evidence>
<protein>
    <submittedName>
        <fullName evidence="2">Zinc ribbon family protein</fullName>
    </submittedName>
</protein>
<dbReference type="Proteomes" id="UP000256913">
    <property type="component" value="Unassembled WGS sequence"/>
</dbReference>
<dbReference type="OrthoDB" id="1261251at2"/>
<sequence>MIIFGVSVFYIFGLIGTGQFHCPHCGGDRDYEHRTARRFFTLFFIPVIPLDKVGEAVRCQTCKTRFDPIVLRRPTTAQLASSLPAGMRAAAAIMVRAGGASDAAVRVATDAVHEAGAADYDVSHLQADAGQPTELAVEPLRNLAANFTQDACERQLANAVRVGLADGPLNQQEREALHWIAEQLGMTPAHATGVIATVEQSITRG</sequence>
<comment type="caution">
    <text evidence="2">The sequence shown here is derived from an EMBL/GenBank/DDBJ whole genome shotgun (WGS) entry which is preliminary data.</text>
</comment>
<gene>
    <name evidence="2" type="ORF">DFJ67_4116</name>
</gene>
<organism evidence="2 3">
    <name type="scientific">Asanoa ferruginea</name>
    <dbReference type="NCBI Taxonomy" id="53367"/>
    <lineage>
        <taxon>Bacteria</taxon>
        <taxon>Bacillati</taxon>
        <taxon>Actinomycetota</taxon>
        <taxon>Actinomycetes</taxon>
        <taxon>Micromonosporales</taxon>
        <taxon>Micromonosporaceae</taxon>
        <taxon>Asanoa</taxon>
    </lineage>
</organism>
<evidence type="ECO:0000259" key="1">
    <source>
        <dbReference type="Pfam" id="PF17032"/>
    </source>
</evidence>
<dbReference type="InterPro" id="IPR029024">
    <property type="entry name" value="TerB-like"/>
</dbReference>
<name>A0A3D9ZL30_9ACTN</name>
<dbReference type="AlphaFoldDB" id="A0A3D9ZL30"/>